<protein>
    <recommendedName>
        <fullName evidence="1">SCP domain-containing protein</fullName>
    </recommendedName>
</protein>
<feature type="domain" description="SCP" evidence="1">
    <location>
        <begin position="2"/>
        <end position="85"/>
    </location>
</feature>
<accession>A0A0C2F405</accession>
<dbReference type="AlphaFoldDB" id="A0A0C2F405"/>
<dbReference type="EMBL" id="KN787600">
    <property type="protein sequence ID" value="KIH43265.1"/>
    <property type="molecule type" value="Genomic_DNA"/>
</dbReference>
<dbReference type="InterPro" id="IPR035940">
    <property type="entry name" value="CAP_sf"/>
</dbReference>
<evidence type="ECO:0000313" key="3">
    <source>
        <dbReference type="Proteomes" id="UP000054047"/>
    </source>
</evidence>
<evidence type="ECO:0000313" key="2">
    <source>
        <dbReference type="EMBL" id="KIH43265.1"/>
    </source>
</evidence>
<sequence length="95" mass="10748">MLDFHNKLRLGEGKPLLKWDCELEQKAETVFEPENGLVNTAKITGHAVNDYAYLPEKCGRPAAGEIKFKSDVEPALDYWWSKKGTFYNNVGTVSK</sequence>
<gene>
    <name evidence="2" type="ORF">ANCDUO_26733</name>
</gene>
<organism evidence="2 3">
    <name type="scientific">Ancylostoma duodenale</name>
    <dbReference type="NCBI Taxonomy" id="51022"/>
    <lineage>
        <taxon>Eukaryota</taxon>
        <taxon>Metazoa</taxon>
        <taxon>Ecdysozoa</taxon>
        <taxon>Nematoda</taxon>
        <taxon>Chromadorea</taxon>
        <taxon>Rhabditida</taxon>
        <taxon>Rhabditina</taxon>
        <taxon>Rhabditomorpha</taxon>
        <taxon>Strongyloidea</taxon>
        <taxon>Ancylostomatidae</taxon>
        <taxon>Ancylostomatinae</taxon>
        <taxon>Ancylostoma</taxon>
    </lineage>
</organism>
<proteinExistence type="predicted"/>
<dbReference type="Proteomes" id="UP000054047">
    <property type="component" value="Unassembled WGS sequence"/>
</dbReference>
<dbReference type="OrthoDB" id="10356206at2759"/>
<reference evidence="2 3" key="1">
    <citation type="submission" date="2013-12" db="EMBL/GenBank/DDBJ databases">
        <title>Draft genome of the parsitic nematode Ancylostoma duodenale.</title>
        <authorList>
            <person name="Mitreva M."/>
        </authorList>
    </citation>
    <scope>NUCLEOTIDE SEQUENCE [LARGE SCALE GENOMIC DNA]</scope>
    <source>
        <strain evidence="2 3">Zhejiang</strain>
    </source>
</reference>
<keyword evidence="3" id="KW-1185">Reference proteome</keyword>
<evidence type="ECO:0000259" key="1">
    <source>
        <dbReference type="Pfam" id="PF00188"/>
    </source>
</evidence>
<name>A0A0C2F405_9BILA</name>
<dbReference type="InterPro" id="IPR014044">
    <property type="entry name" value="CAP_dom"/>
</dbReference>
<dbReference type="SUPFAM" id="SSF55797">
    <property type="entry name" value="PR-1-like"/>
    <property type="match status" value="1"/>
</dbReference>
<dbReference type="Pfam" id="PF00188">
    <property type="entry name" value="CAP"/>
    <property type="match status" value="1"/>
</dbReference>